<evidence type="ECO:0000313" key="1">
    <source>
        <dbReference type="EMBL" id="OGM00765.1"/>
    </source>
</evidence>
<sequence>MGDKNGGGAYVDMYAEKYEKDSEDLLERLFKTDHIFKLDGFLLKRYVEVLRKVFGYDRLRELPQDRVYHIDKNGFSFEIADFLGNPNYLFMPPSTYFSVIVSPDQQDARLLDAPFSFLEECLAAVYKKYREIIKFITKDDAAVIQYKFNLRNFDDITRIHRLRSITMSIDTTDERVVDIARLQKSARGLAENDNLLSDAYIAEMMELVKKTGRGVKNILSKAYLDDITVALQSFYIQYPQTIISLFDAANKNTLLFYQHGEYTPPEDDTGGVYPVVIGAKNIIENLEALKFIDYHTNPAFIADKAELLEDIFLFEKGFDVNRLSKFEISRTKSGLASSMPEIINILHELKGVFEQPRVNAKKELAKLPVTAKFILAYAKSEFGIVNKLLCLFDRANFVRRYYSDIAGLERDITQMPPDKRYYVLKYLSREIRRSDVINE</sequence>
<name>A0A1F7WFD4_9BACT</name>
<dbReference type="EMBL" id="MGFH01000251">
    <property type="protein sequence ID" value="OGM00765.1"/>
    <property type="molecule type" value="Genomic_DNA"/>
</dbReference>
<dbReference type="Proteomes" id="UP000178735">
    <property type="component" value="Unassembled WGS sequence"/>
</dbReference>
<proteinExistence type="predicted"/>
<evidence type="ECO:0000313" key="2">
    <source>
        <dbReference type="Proteomes" id="UP000178735"/>
    </source>
</evidence>
<protein>
    <submittedName>
        <fullName evidence="1">Uncharacterized protein</fullName>
    </submittedName>
</protein>
<organism evidence="1 2">
    <name type="scientific">Candidatus Wallbacteria bacterium GWC2_49_35</name>
    <dbReference type="NCBI Taxonomy" id="1817813"/>
    <lineage>
        <taxon>Bacteria</taxon>
        <taxon>Candidatus Walliibacteriota</taxon>
    </lineage>
</organism>
<dbReference type="AlphaFoldDB" id="A0A1F7WFD4"/>
<accession>A0A1F7WFD4</accession>
<comment type="caution">
    <text evidence="1">The sequence shown here is derived from an EMBL/GenBank/DDBJ whole genome shotgun (WGS) entry which is preliminary data.</text>
</comment>
<reference evidence="1 2" key="1">
    <citation type="journal article" date="2016" name="Nat. Commun.">
        <title>Thousands of microbial genomes shed light on interconnected biogeochemical processes in an aquifer system.</title>
        <authorList>
            <person name="Anantharaman K."/>
            <person name="Brown C.T."/>
            <person name="Hug L.A."/>
            <person name="Sharon I."/>
            <person name="Castelle C.J."/>
            <person name="Probst A.J."/>
            <person name="Thomas B.C."/>
            <person name="Singh A."/>
            <person name="Wilkins M.J."/>
            <person name="Karaoz U."/>
            <person name="Brodie E.L."/>
            <person name="Williams K.H."/>
            <person name="Hubbard S.S."/>
            <person name="Banfield J.F."/>
        </authorList>
    </citation>
    <scope>NUCLEOTIDE SEQUENCE [LARGE SCALE GENOMIC DNA]</scope>
</reference>
<dbReference type="InterPro" id="IPR046578">
    <property type="entry name" value="DUF6638"/>
</dbReference>
<dbReference type="STRING" id="1817813.A2008_07865"/>
<dbReference type="Pfam" id="PF20343">
    <property type="entry name" value="DUF6638"/>
    <property type="match status" value="1"/>
</dbReference>
<gene>
    <name evidence="1" type="ORF">A2008_07865</name>
</gene>